<dbReference type="RefSeq" id="WP_062184080.1">
    <property type="nucleotide sequence ID" value="NZ_BBXL01000025.1"/>
</dbReference>
<name>A0A1M4ZMU3_9BACT</name>
<dbReference type="OrthoDB" id="996790at2"/>
<dbReference type="STRING" id="1346286.SAMN05444362_104136"/>
<evidence type="ECO:0000313" key="3">
    <source>
        <dbReference type="Proteomes" id="UP000184480"/>
    </source>
</evidence>
<dbReference type="AlphaFoldDB" id="A0A1M4ZMU3"/>
<evidence type="ECO:0000313" key="2">
    <source>
        <dbReference type="EMBL" id="SHF19314.1"/>
    </source>
</evidence>
<keyword evidence="3" id="KW-1185">Reference proteome</keyword>
<dbReference type="EMBL" id="FQUC01000004">
    <property type="protein sequence ID" value="SHF19314.1"/>
    <property type="molecule type" value="Genomic_DNA"/>
</dbReference>
<gene>
    <name evidence="2" type="ORF">SAMN05444362_104136</name>
</gene>
<keyword evidence="1" id="KW-0472">Membrane</keyword>
<dbReference type="Proteomes" id="UP000184480">
    <property type="component" value="Unassembled WGS sequence"/>
</dbReference>
<evidence type="ECO:0000256" key="1">
    <source>
        <dbReference type="SAM" id="Phobius"/>
    </source>
</evidence>
<feature type="transmembrane region" description="Helical" evidence="1">
    <location>
        <begin position="16"/>
        <end position="34"/>
    </location>
</feature>
<keyword evidence="1" id="KW-1133">Transmembrane helix</keyword>
<reference evidence="3" key="1">
    <citation type="submission" date="2016-11" db="EMBL/GenBank/DDBJ databases">
        <authorList>
            <person name="Varghese N."/>
            <person name="Submissions S."/>
        </authorList>
    </citation>
    <scope>NUCLEOTIDE SEQUENCE [LARGE SCALE GENOMIC DNA]</scope>
    <source>
        <strain evidence="3">DSM 27370</strain>
    </source>
</reference>
<sequence length="150" mass="16857">MNEIIINYNDSKAQKTLLLIVGGYIALFGLYICVKQAISNVFLFDFYAGLLAIVLGIVLVLNVTIWASKPVLKLNSESIYVKMPEQKAAYLSEWINIKEVAFGISYLKMSETDGKIYTVDISGLKYNDLKSIKSKVVELCESKNIPYKND</sequence>
<proteinExistence type="predicted"/>
<accession>A0A1M4ZMU3</accession>
<keyword evidence="1" id="KW-0812">Transmembrane</keyword>
<feature type="transmembrane region" description="Helical" evidence="1">
    <location>
        <begin position="46"/>
        <end position="67"/>
    </location>
</feature>
<organism evidence="2 3">
    <name type="scientific">Dysgonomonas macrotermitis</name>
    <dbReference type="NCBI Taxonomy" id="1346286"/>
    <lineage>
        <taxon>Bacteria</taxon>
        <taxon>Pseudomonadati</taxon>
        <taxon>Bacteroidota</taxon>
        <taxon>Bacteroidia</taxon>
        <taxon>Bacteroidales</taxon>
        <taxon>Dysgonomonadaceae</taxon>
        <taxon>Dysgonomonas</taxon>
    </lineage>
</organism>
<protein>
    <submittedName>
        <fullName evidence="2">Uncharacterized protein</fullName>
    </submittedName>
</protein>